<evidence type="ECO:0000256" key="2">
    <source>
        <dbReference type="SAM" id="MobiDB-lite"/>
    </source>
</evidence>
<comment type="caution">
    <text evidence="4">The sequence shown here is derived from an EMBL/GenBank/DDBJ whole genome shotgun (WGS) entry which is preliminary data.</text>
</comment>
<reference evidence="4" key="1">
    <citation type="journal article" date="2019" name="Sci. Rep.">
        <title>Draft genome of Tanacetum cinerariifolium, the natural source of mosquito coil.</title>
        <authorList>
            <person name="Yamashiro T."/>
            <person name="Shiraishi A."/>
            <person name="Satake H."/>
            <person name="Nakayama K."/>
        </authorList>
    </citation>
    <scope>NUCLEOTIDE SEQUENCE</scope>
</reference>
<keyword evidence="1" id="KW-0175">Coiled coil</keyword>
<dbReference type="Gene3D" id="3.30.420.10">
    <property type="entry name" value="Ribonuclease H-like superfamily/Ribonuclease H"/>
    <property type="match status" value="1"/>
</dbReference>
<organism evidence="4">
    <name type="scientific">Tanacetum cinerariifolium</name>
    <name type="common">Dalmatian daisy</name>
    <name type="synonym">Chrysanthemum cinerariifolium</name>
    <dbReference type="NCBI Taxonomy" id="118510"/>
    <lineage>
        <taxon>Eukaryota</taxon>
        <taxon>Viridiplantae</taxon>
        <taxon>Streptophyta</taxon>
        <taxon>Embryophyta</taxon>
        <taxon>Tracheophyta</taxon>
        <taxon>Spermatophyta</taxon>
        <taxon>Magnoliopsida</taxon>
        <taxon>eudicotyledons</taxon>
        <taxon>Gunneridae</taxon>
        <taxon>Pentapetalae</taxon>
        <taxon>asterids</taxon>
        <taxon>campanulids</taxon>
        <taxon>Asterales</taxon>
        <taxon>Asteraceae</taxon>
        <taxon>Asteroideae</taxon>
        <taxon>Anthemideae</taxon>
        <taxon>Anthemidinae</taxon>
        <taxon>Tanacetum</taxon>
    </lineage>
</organism>
<protein>
    <submittedName>
        <fullName evidence="4">Retrovirus-related Pol polyprotein from transposon TNT 1-94</fullName>
    </submittedName>
</protein>
<dbReference type="Pfam" id="PF22936">
    <property type="entry name" value="Pol_BBD"/>
    <property type="match status" value="1"/>
</dbReference>
<feature type="domain" description="Integrase catalytic" evidence="3">
    <location>
        <begin position="124"/>
        <end position="293"/>
    </location>
</feature>
<proteinExistence type="predicted"/>
<feature type="compositionally biased region" description="Polar residues" evidence="2">
    <location>
        <begin position="1"/>
        <end position="25"/>
    </location>
</feature>
<feature type="coiled-coil region" evidence="1">
    <location>
        <begin position="1182"/>
        <end position="1227"/>
    </location>
</feature>
<dbReference type="EMBL" id="BKCJ010000685">
    <property type="protein sequence ID" value="GEU35390.1"/>
    <property type="molecule type" value="Genomic_DNA"/>
</dbReference>
<dbReference type="InterPro" id="IPR013103">
    <property type="entry name" value="RVT_2"/>
</dbReference>
<dbReference type="InterPro" id="IPR012337">
    <property type="entry name" value="RNaseH-like_sf"/>
</dbReference>
<dbReference type="InterPro" id="IPR054722">
    <property type="entry name" value="PolX-like_BBD"/>
</dbReference>
<dbReference type="GO" id="GO:0015074">
    <property type="term" value="P:DNA integration"/>
    <property type="evidence" value="ECO:0007669"/>
    <property type="project" value="InterPro"/>
</dbReference>
<dbReference type="PANTHER" id="PTHR11439:SF495">
    <property type="entry name" value="REVERSE TRANSCRIPTASE, RNA-DEPENDENT DNA POLYMERASE-RELATED"/>
    <property type="match status" value="1"/>
</dbReference>
<dbReference type="Pfam" id="PF07727">
    <property type="entry name" value="RVT_2"/>
    <property type="match status" value="3"/>
</dbReference>
<evidence type="ECO:0000259" key="3">
    <source>
        <dbReference type="PROSITE" id="PS50994"/>
    </source>
</evidence>
<dbReference type="InterPro" id="IPR036397">
    <property type="entry name" value="RNaseH_sf"/>
</dbReference>
<accession>A0A6L2JF87</accession>
<evidence type="ECO:0000313" key="4">
    <source>
        <dbReference type="EMBL" id="GEU35390.1"/>
    </source>
</evidence>
<dbReference type="PANTHER" id="PTHR11439">
    <property type="entry name" value="GAG-POL-RELATED RETROTRANSPOSON"/>
    <property type="match status" value="1"/>
</dbReference>
<dbReference type="PROSITE" id="PS50994">
    <property type="entry name" value="INTEGRASE"/>
    <property type="match status" value="1"/>
</dbReference>
<name>A0A6L2JF87_TANCI</name>
<dbReference type="InterPro" id="IPR001584">
    <property type="entry name" value="Integrase_cat-core"/>
</dbReference>
<dbReference type="GO" id="GO:0003676">
    <property type="term" value="F:nucleic acid binding"/>
    <property type="evidence" value="ECO:0007669"/>
    <property type="project" value="InterPro"/>
</dbReference>
<dbReference type="SUPFAM" id="SSF53098">
    <property type="entry name" value="Ribonuclease H-like"/>
    <property type="match status" value="1"/>
</dbReference>
<dbReference type="CDD" id="cd09272">
    <property type="entry name" value="RNase_HI_RT_Ty1"/>
    <property type="match status" value="1"/>
</dbReference>
<gene>
    <name evidence="4" type="ORF">Tci_007368</name>
</gene>
<feature type="region of interest" description="Disordered" evidence="2">
    <location>
        <begin position="1"/>
        <end position="26"/>
    </location>
</feature>
<evidence type="ECO:0000256" key="1">
    <source>
        <dbReference type="SAM" id="Coils"/>
    </source>
</evidence>
<sequence>MAQTPARNHAQRGNHQQYTRMTHPNPQRHVVPTAILTRSKLVPLTAVRPVTTDIPQPHVTRPRPAKTIVTMFLPYKCINDPQKGNPHHALNDKRVIDSGCSRHMIGNMSYLSDFEEINGRYVAFGGNPKGGKITRKGKIRTGKLDFDDVYFVKELKFNLFSILQMCDKKNSVLFTETECIVLSPEFKLPDENQGKKHRAFCKTKPVSSVSQPLQRIKREFSVPRTPQQNGIAERKNRILIEAARTMLADSLLPIPFWADAVNTACYVQNNRPFGCPVTILNTLDPLGKFDGKADEVFLVGYSVSKNNLMQKKQGRIMFNNMCFFPDGDDTFEVKKPEFEGRKPESEVYISPSSTLEDITYSDDEEDVGAEADFTNLETNITISPILITRVHKDHTVTQIVGDLSSATQTRSMIRVAKDQEPKSVHQALKDPSWIEAMQEELLQFKMQKVWVLVDLPNRKRSIGTKWVFRNKKDERGIVVRNKTRLAAQGHTQEEGVDYEEVFDPVEEVYVCQPSGFEDPDYPEKVYKVVKVLYGSHQAPSAWYETLANYLSENGFQRGKIDQTLFIKKQKDGKSASTPIDTEKPLLKDPDVAYSDSDYDGASLDRKSTTGGCQFLRCILISWQYKKKTVAAISSTEAEYVAAASCCAQLLWIQNQLLDYGINEVNATDTPVPAVRQISTHSTNTFSAVALEDITYSDDEEDVGAEADFTNLETNTTISLILITRVHKDHTVTQIIGDLSSATQTRSMIRVAKDQGTKWVFRNKKDERGIVVRNKTRLVAQGHTQEEGVDYEEVFAPVARIEAIRKRYMFVNLQDLKTLIILTRFTKWSRYYMEHIKLLALDGKSASTPIDTEKPLLKDPDDEDVDVHTYRSMIGSLMKKVIITKATSREALRLDDVESIDCLPNEEIFTELSRMRTSWNEFSFSMASAVICLSTGMIVAQQADDVAGEVTAGVDVDDVLAADAELSLPSPTPTTQPPPPSQELPSTLQGKIIANIDADEDVILKDVAIVEKIDEIETDADDDELEPSELKEVIEVVTTAKLMTKVVTAAATITVATTPNTVATITATPSDARRRKGVLIKDPEETATPSIIILSEPKSKDKAELNKNINWDDVIEQVQRKEKEDNVVLRYQALKRKPQTEAQARKNMMIYLRNMTGFKMDYFKGMSYDDIRPIFEKYFNLNVAFLEKSKEQLEEEESKALKKTSESLEEKAAKNQKLDEEVEELKKHLHIVPNNDDDVYTKATPLALKIVKERFASLKPKNFSDDFLLTTLTYMFEKPDVEA</sequence>